<evidence type="ECO:0000313" key="2">
    <source>
        <dbReference type="Proteomes" id="UP000609879"/>
    </source>
</evidence>
<evidence type="ECO:0000313" key="1">
    <source>
        <dbReference type="EMBL" id="GID73972.1"/>
    </source>
</evidence>
<accession>A0ABQ3Y1X9</accession>
<proteinExistence type="predicted"/>
<reference evidence="1 2" key="1">
    <citation type="submission" date="2021-01" db="EMBL/GenBank/DDBJ databases">
        <title>Whole genome shotgun sequence of Actinoplanes deccanensis NBRC 13994.</title>
        <authorList>
            <person name="Komaki H."/>
            <person name="Tamura T."/>
        </authorList>
    </citation>
    <scope>NUCLEOTIDE SEQUENCE [LARGE SCALE GENOMIC DNA]</scope>
    <source>
        <strain evidence="1 2">NBRC 13994</strain>
    </source>
</reference>
<dbReference type="EMBL" id="BOMI01000045">
    <property type="protein sequence ID" value="GID73972.1"/>
    <property type="molecule type" value="Genomic_DNA"/>
</dbReference>
<organism evidence="1 2">
    <name type="scientific">Paractinoplanes deccanensis</name>
    <dbReference type="NCBI Taxonomy" id="113561"/>
    <lineage>
        <taxon>Bacteria</taxon>
        <taxon>Bacillati</taxon>
        <taxon>Actinomycetota</taxon>
        <taxon>Actinomycetes</taxon>
        <taxon>Micromonosporales</taxon>
        <taxon>Micromonosporaceae</taxon>
        <taxon>Paractinoplanes</taxon>
    </lineage>
</organism>
<gene>
    <name evidence="1" type="ORF">Ade02nite_26130</name>
</gene>
<dbReference type="Proteomes" id="UP000609879">
    <property type="component" value="Unassembled WGS sequence"/>
</dbReference>
<protein>
    <submittedName>
        <fullName evidence="1">Uncharacterized protein</fullName>
    </submittedName>
</protein>
<name>A0ABQ3Y1X9_9ACTN</name>
<comment type="caution">
    <text evidence="1">The sequence shown here is derived from an EMBL/GenBank/DDBJ whole genome shotgun (WGS) entry which is preliminary data.</text>
</comment>
<sequence>MVLGDPEPGVAQLVGGLRDLDRAAQGIRTGMPLTHRSQVEDGKWDTVRGGHDSTLARALPRRPVGRAWVSCALAVKSQLRTLMDDQRLE</sequence>
<keyword evidence="2" id="KW-1185">Reference proteome</keyword>